<name>A0A645GM89_9ZZZZ</name>
<evidence type="ECO:0000313" key="1">
    <source>
        <dbReference type="EMBL" id="MPN27997.1"/>
    </source>
</evidence>
<sequence>MFFIPTMYVLSLLWGTPISEAFITVKSTVYPSSFNVFRIIFIVLELSWLTKFFTFSNNTTLGCFSFKMRATSKKSVPLVS</sequence>
<accession>A0A645GM89</accession>
<protein>
    <submittedName>
        <fullName evidence="1">Uncharacterized protein</fullName>
    </submittedName>
</protein>
<gene>
    <name evidence="1" type="ORF">SDC9_175431</name>
</gene>
<dbReference type="AlphaFoldDB" id="A0A645GM89"/>
<proteinExistence type="predicted"/>
<reference evidence="1" key="1">
    <citation type="submission" date="2019-08" db="EMBL/GenBank/DDBJ databases">
        <authorList>
            <person name="Kucharzyk K."/>
            <person name="Murdoch R.W."/>
            <person name="Higgins S."/>
            <person name="Loffler F."/>
        </authorList>
    </citation>
    <scope>NUCLEOTIDE SEQUENCE</scope>
</reference>
<comment type="caution">
    <text evidence="1">The sequence shown here is derived from an EMBL/GenBank/DDBJ whole genome shotgun (WGS) entry which is preliminary data.</text>
</comment>
<dbReference type="EMBL" id="VSSQ01078096">
    <property type="protein sequence ID" value="MPN27997.1"/>
    <property type="molecule type" value="Genomic_DNA"/>
</dbReference>
<organism evidence="1">
    <name type="scientific">bioreactor metagenome</name>
    <dbReference type="NCBI Taxonomy" id="1076179"/>
    <lineage>
        <taxon>unclassified sequences</taxon>
        <taxon>metagenomes</taxon>
        <taxon>ecological metagenomes</taxon>
    </lineage>
</organism>